<evidence type="ECO:0000256" key="11">
    <source>
        <dbReference type="RuleBase" id="RU004208"/>
    </source>
</evidence>
<accession>A0A1R2CY88</accession>
<dbReference type="GO" id="GO:0005788">
    <property type="term" value="C:endoplasmic reticulum lumen"/>
    <property type="evidence" value="ECO:0007669"/>
    <property type="project" value="UniProtKB-SubCell"/>
</dbReference>
<reference evidence="14 15" key="1">
    <citation type="submission" date="2016-11" db="EMBL/GenBank/DDBJ databases">
        <title>The macronuclear genome of Stentor coeruleus: a giant cell with tiny introns.</title>
        <authorList>
            <person name="Slabodnick M."/>
            <person name="Ruby J.G."/>
            <person name="Reiff S.B."/>
            <person name="Swart E.C."/>
            <person name="Gosai S."/>
            <person name="Prabakaran S."/>
            <person name="Witkowska E."/>
            <person name="Larue G.E."/>
            <person name="Fisher S."/>
            <person name="Freeman R.M."/>
            <person name="Gunawardena J."/>
            <person name="Chu W."/>
            <person name="Stover N.A."/>
            <person name="Gregory B.D."/>
            <person name="Nowacki M."/>
            <person name="Derisi J."/>
            <person name="Roy S.W."/>
            <person name="Marshall W.F."/>
            <person name="Sood P."/>
        </authorList>
    </citation>
    <scope>NUCLEOTIDE SEQUENCE [LARGE SCALE GENOMIC DNA]</scope>
    <source>
        <strain evidence="14">WM001</strain>
    </source>
</reference>
<gene>
    <name evidence="14" type="ORF">SteCoe_3030</name>
</gene>
<dbReference type="GO" id="GO:0034976">
    <property type="term" value="P:response to endoplasmic reticulum stress"/>
    <property type="evidence" value="ECO:0007669"/>
    <property type="project" value="TreeGrafter"/>
</dbReference>
<comment type="catalytic activity">
    <reaction evidence="1">
        <text>Catalyzes the rearrangement of -S-S- bonds in proteins.</text>
        <dbReference type="EC" id="5.3.4.1"/>
    </reaction>
</comment>
<dbReference type="Gene3D" id="3.40.30.10">
    <property type="entry name" value="Glutaredoxin"/>
    <property type="match status" value="1"/>
</dbReference>
<proteinExistence type="inferred from homology"/>
<keyword evidence="10" id="KW-0676">Redox-active center</keyword>
<evidence type="ECO:0000256" key="4">
    <source>
        <dbReference type="ARBA" id="ARBA00012723"/>
    </source>
</evidence>
<dbReference type="Pfam" id="PF00085">
    <property type="entry name" value="Thioredoxin"/>
    <property type="match status" value="1"/>
</dbReference>
<evidence type="ECO:0000313" key="14">
    <source>
        <dbReference type="EMBL" id="OMJ93966.1"/>
    </source>
</evidence>
<dbReference type="CDD" id="cd02961">
    <property type="entry name" value="PDI_a_family"/>
    <property type="match status" value="1"/>
</dbReference>
<evidence type="ECO:0000256" key="5">
    <source>
        <dbReference type="ARBA" id="ARBA00022729"/>
    </source>
</evidence>
<organism evidence="14 15">
    <name type="scientific">Stentor coeruleus</name>
    <dbReference type="NCBI Taxonomy" id="5963"/>
    <lineage>
        <taxon>Eukaryota</taxon>
        <taxon>Sar</taxon>
        <taxon>Alveolata</taxon>
        <taxon>Ciliophora</taxon>
        <taxon>Postciliodesmatophora</taxon>
        <taxon>Heterotrichea</taxon>
        <taxon>Heterotrichida</taxon>
        <taxon>Stentoridae</taxon>
        <taxon>Stentor</taxon>
    </lineage>
</organism>
<dbReference type="GO" id="GO:0006457">
    <property type="term" value="P:protein folding"/>
    <property type="evidence" value="ECO:0007669"/>
    <property type="project" value="TreeGrafter"/>
</dbReference>
<dbReference type="PRINTS" id="PR00421">
    <property type="entry name" value="THIOREDOXIN"/>
</dbReference>
<keyword evidence="6" id="KW-0677">Repeat</keyword>
<dbReference type="AlphaFoldDB" id="A0A1R2CY88"/>
<feature type="signal peptide" evidence="12">
    <location>
        <begin position="1"/>
        <end position="17"/>
    </location>
</feature>
<dbReference type="GO" id="GO:0003756">
    <property type="term" value="F:protein disulfide isomerase activity"/>
    <property type="evidence" value="ECO:0007669"/>
    <property type="project" value="UniProtKB-EC"/>
</dbReference>
<dbReference type="OrthoDB" id="28542at2759"/>
<evidence type="ECO:0000256" key="3">
    <source>
        <dbReference type="ARBA" id="ARBA00006347"/>
    </source>
</evidence>
<keyword evidence="7" id="KW-0256">Endoplasmic reticulum</keyword>
<evidence type="ECO:0000256" key="7">
    <source>
        <dbReference type="ARBA" id="ARBA00022824"/>
    </source>
</evidence>
<dbReference type="InterPro" id="IPR036249">
    <property type="entry name" value="Thioredoxin-like_sf"/>
</dbReference>
<evidence type="ECO:0000256" key="10">
    <source>
        <dbReference type="ARBA" id="ARBA00023284"/>
    </source>
</evidence>
<dbReference type="SUPFAM" id="SSF52833">
    <property type="entry name" value="Thioredoxin-like"/>
    <property type="match status" value="1"/>
</dbReference>
<comment type="subcellular location">
    <subcellularLocation>
        <location evidence="2">Endoplasmic reticulum lumen</location>
    </subcellularLocation>
</comment>
<evidence type="ECO:0000256" key="2">
    <source>
        <dbReference type="ARBA" id="ARBA00004319"/>
    </source>
</evidence>
<dbReference type="InterPro" id="IPR013766">
    <property type="entry name" value="Thioredoxin_domain"/>
</dbReference>
<evidence type="ECO:0000256" key="1">
    <source>
        <dbReference type="ARBA" id="ARBA00001182"/>
    </source>
</evidence>
<dbReference type="InterPro" id="IPR017937">
    <property type="entry name" value="Thioredoxin_CS"/>
</dbReference>
<name>A0A1R2CY88_9CILI</name>
<feature type="chain" id="PRO_5012571156" description="protein disulfide-isomerase" evidence="12">
    <location>
        <begin position="18"/>
        <end position="134"/>
    </location>
</feature>
<evidence type="ECO:0000259" key="13">
    <source>
        <dbReference type="PROSITE" id="PS51352"/>
    </source>
</evidence>
<comment type="similarity">
    <text evidence="3 11">Belongs to the protein disulfide isomerase family.</text>
</comment>
<dbReference type="PANTHER" id="PTHR18929:SF240">
    <property type="entry name" value="PROTEIN DISULFIDE-ISOMERASE"/>
    <property type="match status" value="1"/>
</dbReference>
<evidence type="ECO:0000256" key="12">
    <source>
        <dbReference type="SAM" id="SignalP"/>
    </source>
</evidence>
<protein>
    <recommendedName>
        <fullName evidence="4">protein disulfide-isomerase</fullName>
        <ecNumber evidence="4">5.3.4.1</ecNumber>
    </recommendedName>
</protein>
<dbReference type="EMBL" id="MPUH01000034">
    <property type="protein sequence ID" value="OMJ93966.1"/>
    <property type="molecule type" value="Genomic_DNA"/>
</dbReference>
<keyword evidence="5 12" id="KW-0732">Signal</keyword>
<comment type="caution">
    <text evidence="14">The sequence shown here is derived from an EMBL/GenBank/DDBJ whole genome shotgun (WGS) entry which is preliminary data.</text>
</comment>
<evidence type="ECO:0000313" key="15">
    <source>
        <dbReference type="Proteomes" id="UP000187209"/>
    </source>
</evidence>
<dbReference type="NCBIfam" id="TIGR01126">
    <property type="entry name" value="pdi_dom"/>
    <property type="match status" value="1"/>
</dbReference>
<dbReference type="InterPro" id="IPR005788">
    <property type="entry name" value="PDI_thioredoxin-like_dom"/>
</dbReference>
<dbReference type="EC" id="5.3.4.1" evidence="4"/>
<keyword evidence="8" id="KW-1015">Disulfide bond</keyword>
<evidence type="ECO:0000256" key="6">
    <source>
        <dbReference type="ARBA" id="ARBA00022737"/>
    </source>
</evidence>
<keyword evidence="9" id="KW-0413">Isomerase</keyword>
<dbReference type="PROSITE" id="PS51352">
    <property type="entry name" value="THIOREDOXIN_2"/>
    <property type="match status" value="1"/>
</dbReference>
<feature type="domain" description="Thioredoxin" evidence="13">
    <location>
        <begin position="14"/>
        <end position="129"/>
    </location>
</feature>
<sequence length="134" mass="14543">MAIKHLAVLLLVGLALGQESNVLVLTDSTIEDALKENSHILIEFYAPWCGHCKKLAPEYEKAADLLKESGVAARIAKVDSTVEKNAAGAYGIRGYPTLLYFENGQMVEKYSGGRTADEISKYVINKAGGQKVEL</sequence>
<evidence type="ECO:0000256" key="9">
    <source>
        <dbReference type="ARBA" id="ARBA00023235"/>
    </source>
</evidence>
<dbReference type="Proteomes" id="UP000187209">
    <property type="component" value="Unassembled WGS sequence"/>
</dbReference>
<dbReference type="PROSITE" id="PS00194">
    <property type="entry name" value="THIOREDOXIN_1"/>
    <property type="match status" value="1"/>
</dbReference>
<dbReference type="PANTHER" id="PTHR18929">
    <property type="entry name" value="PROTEIN DISULFIDE ISOMERASE"/>
    <property type="match status" value="1"/>
</dbReference>
<evidence type="ECO:0000256" key="8">
    <source>
        <dbReference type="ARBA" id="ARBA00023157"/>
    </source>
</evidence>
<keyword evidence="15" id="KW-1185">Reference proteome</keyword>
<dbReference type="FunFam" id="3.40.30.10:FF:000023">
    <property type="entry name" value="Protein disulfide-isomerase"/>
    <property type="match status" value="1"/>
</dbReference>